<feature type="transmembrane region" description="Helical" evidence="6">
    <location>
        <begin position="38"/>
        <end position="61"/>
    </location>
</feature>
<keyword evidence="4 6" id="KW-1133">Transmembrane helix</keyword>
<name>A0A4R3KJE5_9BACI</name>
<dbReference type="OrthoDB" id="9793390at2"/>
<evidence type="ECO:0000256" key="5">
    <source>
        <dbReference type="ARBA" id="ARBA00023136"/>
    </source>
</evidence>
<dbReference type="EMBL" id="SMAB01000003">
    <property type="protein sequence ID" value="TCS83810.1"/>
    <property type="molecule type" value="Genomic_DNA"/>
</dbReference>
<keyword evidence="3 6" id="KW-0812">Transmembrane</keyword>
<comment type="caution">
    <text evidence="7">The sequence shown here is derived from an EMBL/GenBank/DDBJ whole genome shotgun (WGS) entry which is preliminary data.</text>
</comment>
<comment type="subcellular location">
    <subcellularLocation>
        <location evidence="1">Membrane</location>
        <topology evidence="1">Multi-pass membrane protein</topology>
    </subcellularLocation>
</comment>
<evidence type="ECO:0000313" key="7">
    <source>
        <dbReference type="EMBL" id="TCS83810.1"/>
    </source>
</evidence>
<sequence>MNEIPYLKAMIYLIITIFVLTILYLLMKVSPIFGQILFFIKNLFLPFFIALIISYLLHPIVTILHNRGVPRSIAVLLIYIVFFGSVTIICLRAFPLLATQVKELGENLPLIIQRIKSWLDGIRNGYPIPDSIQKGIDTSIQNWEAKLTSGFSHVMDWVGNTISILFTIFLVPFVSFYILKDYKLIEKTVITFVPRSKRKGMIRLLKEIDEALGNYIRGQLIVITIVGVLAYIGYLIIDLPYALLLAFIVSITDIIPYIGPFIGMAPALIVAMSISWKMVISVLIVNLTIQALEGNVISPQVVGRKLNIHPLLIIISLLIGGESGGVVGMILAVPIFAILKVILQHIFIYLRKTRI</sequence>
<feature type="transmembrane region" description="Helical" evidence="6">
    <location>
        <begin position="326"/>
        <end position="350"/>
    </location>
</feature>
<proteinExistence type="inferred from homology"/>
<dbReference type="InterPro" id="IPR002549">
    <property type="entry name" value="AI-2E-like"/>
</dbReference>
<feature type="transmembrane region" description="Helical" evidence="6">
    <location>
        <begin position="241"/>
        <end position="259"/>
    </location>
</feature>
<feature type="transmembrane region" description="Helical" evidence="6">
    <location>
        <begin position="157"/>
        <end position="179"/>
    </location>
</feature>
<reference evidence="7 8" key="1">
    <citation type="submission" date="2019-03" db="EMBL/GenBank/DDBJ databases">
        <title>Genomic Encyclopedia of Type Strains, Phase IV (KMG-IV): sequencing the most valuable type-strain genomes for metagenomic binning, comparative biology and taxonomic classification.</title>
        <authorList>
            <person name="Goeker M."/>
        </authorList>
    </citation>
    <scope>NUCLEOTIDE SEQUENCE [LARGE SCALE GENOMIC DNA]</scope>
    <source>
        <strain evidence="7 8">DSM 23802</strain>
    </source>
</reference>
<accession>A0A4R3KJE5</accession>
<evidence type="ECO:0000256" key="6">
    <source>
        <dbReference type="SAM" id="Phobius"/>
    </source>
</evidence>
<keyword evidence="5 6" id="KW-0472">Membrane</keyword>
<evidence type="ECO:0000256" key="1">
    <source>
        <dbReference type="ARBA" id="ARBA00004141"/>
    </source>
</evidence>
<dbReference type="AlphaFoldDB" id="A0A4R3KJE5"/>
<feature type="transmembrane region" description="Helical" evidence="6">
    <location>
        <begin position="6"/>
        <end position="26"/>
    </location>
</feature>
<dbReference type="PANTHER" id="PTHR21716:SF15">
    <property type="entry name" value="TRANSPORT PROTEIN YRRI-RELATED"/>
    <property type="match status" value="1"/>
</dbReference>
<dbReference type="GO" id="GO:0016020">
    <property type="term" value="C:membrane"/>
    <property type="evidence" value="ECO:0007669"/>
    <property type="project" value="UniProtKB-SubCell"/>
</dbReference>
<evidence type="ECO:0000256" key="4">
    <source>
        <dbReference type="ARBA" id="ARBA00022989"/>
    </source>
</evidence>
<keyword evidence="8" id="KW-1185">Reference proteome</keyword>
<dbReference type="Proteomes" id="UP000295788">
    <property type="component" value="Unassembled WGS sequence"/>
</dbReference>
<gene>
    <name evidence="7" type="ORF">EDD72_103136</name>
</gene>
<feature type="transmembrane region" description="Helical" evidence="6">
    <location>
        <begin position="265"/>
        <end position="289"/>
    </location>
</feature>
<feature type="transmembrane region" description="Helical" evidence="6">
    <location>
        <begin position="73"/>
        <end position="94"/>
    </location>
</feature>
<protein>
    <submittedName>
        <fullName evidence="7">Putative PurR-regulated permease PerM</fullName>
    </submittedName>
</protein>
<comment type="similarity">
    <text evidence="2">Belongs to the autoinducer-2 exporter (AI-2E) (TC 2.A.86) family.</text>
</comment>
<dbReference type="PANTHER" id="PTHR21716">
    <property type="entry name" value="TRANSMEMBRANE PROTEIN"/>
    <property type="match status" value="1"/>
</dbReference>
<feature type="transmembrane region" description="Helical" evidence="6">
    <location>
        <begin position="215"/>
        <end position="234"/>
    </location>
</feature>
<evidence type="ECO:0000313" key="8">
    <source>
        <dbReference type="Proteomes" id="UP000295788"/>
    </source>
</evidence>
<dbReference type="Pfam" id="PF01594">
    <property type="entry name" value="AI-2E_transport"/>
    <property type="match status" value="1"/>
</dbReference>
<evidence type="ECO:0000256" key="2">
    <source>
        <dbReference type="ARBA" id="ARBA00009773"/>
    </source>
</evidence>
<dbReference type="GO" id="GO:0055085">
    <property type="term" value="P:transmembrane transport"/>
    <property type="evidence" value="ECO:0007669"/>
    <property type="project" value="TreeGrafter"/>
</dbReference>
<evidence type="ECO:0000256" key="3">
    <source>
        <dbReference type="ARBA" id="ARBA00022692"/>
    </source>
</evidence>
<organism evidence="7 8">
    <name type="scientific">Tepidibacillus fermentans</name>
    <dbReference type="NCBI Taxonomy" id="1281767"/>
    <lineage>
        <taxon>Bacteria</taxon>
        <taxon>Bacillati</taxon>
        <taxon>Bacillota</taxon>
        <taxon>Bacilli</taxon>
        <taxon>Bacillales</taxon>
        <taxon>Bacillaceae</taxon>
        <taxon>Tepidibacillus</taxon>
    </lineage>
</organism>